<dbReference type="NCBIfam" id="TIGR01905">
    <property type="entry name" value="paired_CXXCH_1"/>
    <property type="match status" value="1"/>
</dbReference>
<proteinExistence type="predicted"/>
<dbReference type="InterPro" id="IPR036280">
    <property type="entry name" value="Multihaem_cyt_sf"/>
</dbReference>
<dbReference type="InterPro" id="IPR010177">
    <property type="entry name" value="Paired_CXXCH_1"/>
</dbReference>
<evidence type="ECO:0000313" key="2">
    <source>
        <dbReference type="EMBL" id="KKK82414.1"/>
    </source>
</evidence>
<dbReference type="EMBL" id="LAZR01052687">
    <property type="protein sequence ID" value="KKK82414.1"/>
    <property type="molecule type" value="Genomic_DNA"/>
</dbReference>
<protein>
    <recommendedName>
        <fullName evidence="1">Doubled CXXCH motif domain-containing protein</fullName>
    </recommendedName>
</protein>
<gene>
    <name evidence="2" type="ORF">LCGC14_2803640</name>
</gene>
<evidence type="ECO:0000259" key="1">
    <source>
        <dbReference type="Pfam" id="PF09699"/>
    </source>
</evidence>
<name>A0A0F9AVD6_9ZZZZ</name>
<organism evidence="2">
    <name type="scientific">marine sediment metagenome</name>
    <dbReference type="NCBI Taxonomy" id="412755"/>
    <lineage>
        <taxon>unclassified sequences</taxon>
        <taxon>metagenomes</taxon>
        <taxon>ecological metagenomes</taxon>
    </lineage>
</organism>
<feature type="domain" description="Doubled CXXCH motif" evidence="1">
    <location>
        <begin position="158"/>
        <end position="187"/>
    </location>
</feature>
<dbReference type="AlphaFoldDB" id="A0A0F9AVD6"/>
<reference evidence="2" key="1">
    <citation type="journal article" date="2015" name="Nature">
        <title>Complex archaea that bridge the gap between prokaryotes and eukaryotes.</title>
        <authorList>
            <person name="Spang A."/>
            <person name="Saw J.H."/>
            <person name="Jorgensen S.L."/>
            <person name="Zaremba-Niedzwiedzka K."/>
            <person name="Martijn J."/>
            <person name="Lind A.E."/>
            <person name="van Eijk R."/>
            <person name="Schleper C."/>
            <person name="Guy L."/>
            <person name="Ettema T.J."/>
        </authorList>
    </citation>
    <scope>NUCLEOTIDE SEQUENCE</scope>
</reference>
<accession>A0A0F9AVD6</accession>
<dbReference type="SUPFAM" id="SSF48695">
    <property type="entry name" value="Multiheme cytochromes"/>
    <property type="match status" value="1"/>
</dbReference>
<comment type="caution">
    <text evidence="2">The sequence shown here is derived from an EMBL/GenBank/DDBJ whole genome shotgun (WGS) entry which is preliminary data.</text>
</comment>
<sequence length="188" mass="19957">MSGSPRRFLRRLVSGAVVLGVCAGMLAAGVRGTPHDLSDQSWSAGDVCLPCHGPHGKSNQGYAWNHAYPADAKFKTHRDARLGVESLMCLGCHDGQTAIDSFGGAGGTTVMVGRAVVGTDLSDDHPVGVPYPPRSLRSTYRSAATVEQKLPLFDGKVECASCHDAHDNSRGSFLRVNPRVLCQTCHDV</sequence>
<dbReference type="Pfam" id="PF09699">
    <property type="entry name" value="Paired_CXXCH_1"/>
    <property type="match status" value="1"/>
</dbReference>